<dbReference type="InterPro" id="IPR010330">
    <property type="entry name" value="CoiA_nuc"/>
</dbReference>
<feature type="domain" description="Competence protein CoiA nuclease-like" evidence="1">
    <location>
        <begin position="65"/>
        <end position="218"/>
    </location>
</feature>
<evidence type="ECO:0000259" key="2">
    <source>
        <dbReference type="Pfam" id="PF25164"/>
    </source>
</evidence>
<accession>A0A4Y8IL99</accession>
<dbReference type="OrthoDB" id="3784230at2"/>
<evidence type="ECO:0000259" key="3">
    <source>
        <dbReference type="Pfam" id="PF25166"/>
    </source>
</evidence>
<proteinExistence type="predicted"/>
<dbReference type="Pfam" id="PF25164">
    <property type="entry name" value="CoiA_N"/>
    <property type="match status" value="1"/>
</dbReference>
<name>A0A4Y8IL99_9BACI</name>
<reference evidence="4 5" key="1">
    <citation type="submission" date="2019-03" db="EMBL/GenBank/DDBJ databases">
        <authorList>
            <person name="He R.-H."/>
        </authorList>
    </citation>
    <scope>NUCLEOTIDE SEQUENCE [LARGE SCALE GENOMIC DNA]</scope>
    <source>
        <strain evidence="5">SH 714</strain>
    </source>
</reference>
<dbReference type="InterPro" id="IPR021176">
    <property type="entry name" value="Competence-induced_CoiA"/>
</dbReference>
<feature type="domain" description="Competence protein CoiA-like N-terminal" evidence="2">
    <location>
        <begin position="15"/>
        <end position="60"/>
    </location>
</feature>
<keyword evidence="5" id="KW-1185">Reference proteome</keyword>
<dbReference type="InterPro" id="IPR057252">
    <property type="entry name" value="CoiA_C"/>
</dbReference>
<sequence>MLKAVDQNGAEIMAHNKTHEQLELLRHQPLYCPECRQKVILKAGQITIPHFAHHQQTDCPNKRSESEEHLKGKLDLYDWAIHQGFPAKIEHSLPSINQRLDVIFKVKNQWIAIEYQCSPINPSVLNSRTIGIASKNIYPIWIFGTTYYKPNRYKIKMNSILRSSVFYSMKSKLNQLFFYDSTKENLVIASDLYSNKSQAFAHICSKRLNHTKFSDWFEFRQLNTSILYNKWILEKKFFRTSQKRHVTHIEQQFLNDLYQRALHPQFLPSCVHLPVKNAHRYKTPIHIWQTYVILYLNHQEIGDIFTFKQVYHSVKKYFDDSFTSIYPSDVTHPILYYLRLLSKLNLIKEVRKSMFVKAKEFYFPNTLDEALQEDRKILQKLLKF</sequence>
<dbReference type="AlphaFoldDB" id="A0A4Y8IL99"/>
<comment type="caution">
    <text evidence="4">The sequence shown here is derived from an EMBL/GenBank/DDBJ whole genome shotgun (WGS) entry which is preliminary data.</text>
</comment>
<evidence type="ECO:0000259" key="1">
    <source>
        <dbReference type="Pfam" id="PF06054"/>
    </source>
</evidence>
<gene>
    <name evidence="4" type="ORF">E3U55_06850</name>
</gene>
<organism evidence="4 5">
    <name type="scientific">Filobacillus milosensis</name>
    <dbReference type="NCBI Taxonomy" id="94137"/>
    <lineage>
        <taxon>Bacteria</taxon>
        <taxon>Bacillati</taxon>
        <taxon>Bacillota</taxon>
        <taxon>Bacilli</taxon>
        <taxon>Bacillales</taxon>
        <taxon>Bacillaceae</taxon>
        <taxon>Filobacillus</taxon>
    </lineage>
</organism>
<evidence type="ECO:0000313" key="5">
    <source>
        <dbReference type="Proteomes" id="UP000297975"/>
    </source>
</evidence>
<dbReference type="InterPro" id="IPR057253">
    <property type="entry name" value="CoiA-like_N"/>
</dbReference>
<feature type="domain" description="Competence protein CoiA C-terminal" evidence="3">
    <location>
        <begin position="228"/>
        <end position="371"/>
    </location>
</feature>
<evidence type="ECO:0008006" key="6">
    <source>
        <dbReference type="Google" id="ProtNLM"/>
    </source>
</evidence>
<protein>
    <recommendedName>
        <fullName evidence="6">Competence protein CoiA</fullName>
    </recommendedName>
</protein>
<dbReference type="EMBL" id="SOPW01000006">
    <property type="protein sequence ID" value="TFB22013.1"/>
    <property type="molecule type" value="Genomic_DNA"/>
</dbReference>
<dbReference type="PIRSF" id="PIRSF007487">
    <property type="entry name" value="Competence-induced_CoiA_bac"/>
    <property type="match status" value="1"/>
</dbReference>
<dbReference type="Pfam" id="PF06054">
    <property type="entry name" value="CoiA_nuc"/>
    <property type="match status" value="1"/>
</dbReference>
<evidence type="ECO:0000313" key="4">
    <source>
        <dbReference type="EMBL" id="TFB22013.1"/>
    </source>
</evidence>
<dbReference type="Proteomes" id="UP000297975">
    <property type="component" value="Unassembled WGS sequence"/>
</dbReference>
<dbReference type="RefSeq" id="WP_134339687.1">
    <property type="nucleotide sequence ID" value="NZ_SOPW01000006.1"/>
</dbReference>
<dbReference type="Pfam" id="PF25166">
    <property type="entry name" value="CoiA_C"/>
    <property type="match status" value="1"/>
</dbReference>